<dbReference type="PANTHER" id="PTHR40086:SF1">
    <property type="entry name" value="CELL CYCLE REGULATOR CCRZ"/>
    <property type="match status" value="1"/>
</dbReference>
<dbReference type="SUPFAM" id="SSF56112">
    <property type="entry name" value="Protein kinase-like (PK-like)"/>
    <property type="match status" value="1"/>
</dbReference>
<organism evidence="2 3">
    <name type="scientific">Lactococcus garvieae</name>
    <dbReference type="NCBI Taxonomy" id="1363"/>
    <lineage>
        <taxon>Bacteria</taxon>
        <taxon>Bacillati</taxon>
        <taxon>Bacillota</taxon>
        <taxon>Bacilli</taxon>
        <taxon>Lactobacillales</taxon>
        <taxon>Streptococcaceae</taxon>
        <taxon>Lactococcus</taxon>
    </lineage>
</organism>
<protein>
    <submittedName>
        <fullName evidence="2">Thiamine kinase</fullName>
    </submittedName>
</protein>
<dbReference type="OrthoDB" id="3171511at2"/>
<dbReference type="GO" id="GO:0016301">
    <property type="term" value="F:kinase activity"/>
    <property type="evidence" value="ECO:0007669"/>
    <property type="project" value="UniProtKB-KW"/>
</dbReference>
<dbReference type="Pfam" id="PF01636">
    <property type="entry name" value="APH"/>
    <property type="match status" value="1"/>
</dbReference>
<dbReference type="RefSeq" id="WP_074750285.1">
    <property type="nucleotide sequence ID" value="NZ_CAXVJC010000001.1"/>
</dbReference>
<gene>
    <name evidence="2" type="ORF">SAMN05216438_101482</name>
</gene>
<dbReference type="InterPro" id="IPR011009">
    <property type="entry name" value="Kinase-like_dom_sf"/>
</dbReference>
<dbReference type="Gene3D" id="3.90.1200.10">
    <property type="match status" value="1"/>
</dbReference>
<evidence type="ECO:0000313" key="2">
    <source>
        <dbReference type="EMBL" id="SFL13941.1"/>
    </source>
</evidence>
<sequence length="259" mass="29811">MTSSSLSMMPVKGGSGNAFVGESDNKRVFIKKNCSPFLTSVYLEGITPQVLWTKRTAEGDMLAAQPWINGHTLKPYEMNDSRIGEILRHLHQSEKLIEACKKLDNEVMLPADLLEQVLSKSSIFETNGFLSNVVVELSENLPELKEEEITVVHGDVNHKNWLVDDESDKVYLVDWDTVLLSSPLVDIAHVLTHYIKPENWEEWLHQAGYKTAKNKNIEHDLIWYGKLSFLRQISEYMAREQIKETEQEIARFQNFCRLF</sequence>
<feature type="domain" description="Aminoglycoside phosphotransferase" evidence="1">
    <location>
        <begin position="47"/>
        <end position="206"/>
    </location>
</feature>
<reference evidence="2 3" key="1">
    <citation type="submission" date="2016-10" db="EMBL/GenBank/DDBJ databases">
        <authorList>
            <person name="de Groot N.N."/>
        </authorList>
    </citation>
    <scope>NUCLEOTIDE SEQUENCE [LARGE SCALE GENOMIC DNA]</scope>
    <source>
        <strain evidence="2 3">M79</strain>
    </source>
</reference>
<accession>A0A1I4FC23</accession>
<proteinExistence type="predicted"/>
<keyword evidence="2" id="KW-0808">Transferase</keyword>
<dbReference type="AlphaFoldDB" id="A0A1I4FC23"/>
<dbReference type="PANTHER" id="PTHR40086">
    <property type="entry name" value="PHOSPHOTRANSFERASE YTMP-RELATED"/>
    <property type="match status" value="1"/>
</dbReference>
<dbReference type="InterPro" id="IPR052077">
    <property type="entry name" value="CcrZ_PhaseVar_Mediator"/>
</dbReference>
<evidence type="ECO:0000259" key="1">
    <source>
        <dbReference type="Pfam" id="PF01636"/>
    </source>
</evidence>
<keyword evidence="2" id="KW-0418">Kinase</keyword>
<name>A0A1I4FC23_9LACT</name>
<dbReference type="EMBL" id="FOTJ01000001">
    <property type="protein sequence ID" value="SFL13941.1"/>
    <property type="molecule type" value="Genomic_DNA"/>
</dbReference>
<dbReference type="InterPro" id="IPR002575">
    <property type="entry name" value="Aminoglycoside_PTrfase"/>
</dbReference>
<evidence type="ECO:0000313" key="3">
    <source>
        <dbReference type="Proteomes" id="UP000181969"/>
    </source>
</evidence>
<dbReference type="Proteomes" id="UP000181969">
    <property type="component" value="Unassembled WGS sequence"/>
</dbReference>